<gene>
    <name evidence="1" type="ORF">P4B07_28555</name>
</gene>
<name>A0ABY8HSE0_ENSAD</name>
<dbReference type="RefSeq" id="WP_034803222.1">
    <property type="nucleotide sequence ID" value="NZ_CP015882.1"/>
</dbReference>
<keyword evidence="1" id="KW-0614">Plasmid</keyword>
<dbReference type="Proteomes" id="UP001214094">
    <property type="component" value="Plasmid unnamedB"/>
</dbReference>
<accession>A0ABY8HSE0</accession>
<keyword evidence="2" id="KW-1185">Reference proteome</keyword>
<proteinExistence type="predicted"/>
<sequence>MAKRPVFILGYGHRELLDALETARHEGAMVRIVAKCSWCGVTGVPLMVVHVSGGDANDIIAAAPRRGVT</sequence>
<evidence type="ECO:0000313" key="2">
    <source>
        <dbReference type="Proteomes" id="UP001214094"/>
    </source>
</evidence>
<evidence type="ECO:0000313" key="1">
    <source>
        <dbReference type="EMBL" id="WFP95030.1"/>
    </source>
</evidence>
<organism evidence="1 2">
    <name type="scientific">Ensifer adhaerens</name>
    <name type="common">Sinorhizobium morelense</name>
    <dbReference type="NCBI Taxonomy" id="106592"/>
    <lineage>
        <taxon>Bacteria</taxon>
        <taxon>Pseudomonadati</taxon>
        <taxon>Pseudomonadota</taxon>
        <taxon>Alphaproteobacteria</taxon>
        <taxon>Hyphomicrobiales</taxon>
        <taxon>Rhizobiaceae</taxon>
        <taxon>Sinorhizobium/Ensifer group</taxon>
        <taxon>Ensifer</taxon>
    </lineage>
</organism>
<reference evidence="1 2" key="1">
    <citation type="submission" date="2023-03" db="EMBL/GenBank/DDBJ databases">
        <title>Comparative genome and transcriptome analysis combination mining strategies for increasing vitamin B12 production of Ensifer adhaerens strain.</title>
        <authorList>
            <person name="Yongheng L."/>
        </authorList>
    </citation>
    <scope>NUCLEOTIDE SEQUENCE [LARGE SCALE GENOMIC DNA]</scope>
    <source>
        <strain evidence="1 2">Casida A-T305</strain>
        <plasmid evidence="1 2">unnamedB</plasmid>
    </source>
</reference>
<dbReference type="EMBL" id="CP121310">
    <property type="protein sequence ID" value="WFP95030.1"/>
    <property type="molecule type" value="Genomic_DNA"/>
</dbReference>
<geneLocation type="plasmid" evidence="1 2">
    <name>unnamedB</name>
</geneLocation>
<protein>
    <submittedName>
        <fullName evidence="1">Uncharacterized protein</fullName>
    </submittedName>
</protein>
<dbReference type="GeneID" id="29523261"/>